<gene>
    <name evidence="7" type="ORF">BAE44_0018971</name>
</gene>
<dbReference type="GO" id="GO:0046982">
    <property type="term" value="F:protein heterodimerization activity"/>
    <property type="evidence" value="ECO:0007669"/>
    <property type="project" value="InterPro"/>
</dbReference>
<accession>A0A1E5V4B7</accession>
<dbReference type="Pfam" id="PF00125">
    <property type="entry name" value="Histone"/>
    <property type="match status" value="1"/>
</dbReference>
<dbReference type="InterPro" id="IPR050568">
    <property type="entry name" value="Transcr_DNA_Rep_Reg"/>
</dbReference>
<sequence length="278" mass="32170">MDDPVSRDRLFKKAWMIPCKNSIKADPATGIRTYESILFVFLCLGKSFLTPPPIIDKQHSLFDYDLLFHHIIVVEVHLSRPRNKEMDRPIYIRTLPRTPVPLAEQQMVDEFWMKKQQEIEAIEYFDERDIPMTRVKKVICAEKGKMMMTFDTPSFLTKACEIFVQELSFRAWMCANSHHRNIILDSDIAEAIASIESYDFLNDVLHTHQKEHNSTPHLKSANKPHHIKLIDQPSASCQPPSDQYPTPQFIPQSAGYSPSVRIPPPLPPTNMLIRCLYP</sequence>
<evidence type="ECO:0000259" key="6">
    <source>
        <dbReference type="Pfam" id="PF00125"/>
    </source>
</evidence>
<dbReference type="Gene3D" id="1.10.20.10">
    <property type="entry name" value="Histone, subunit A"/>
    <property type="match status" value="1"/>
</dbReference>
<keyword evidence="3" id="KW-0804">Transcription</keyword>
<dbReference type="PANTHER" id="PTHR10252:SF143">
    <property type="entry name" value="OS01G0102400 PROTEIN"/>
    <property type="match status" value="1"/>
</dbReference>
<dbReference type="PANTHER" id="PTHR10252">
    <property type="entry name" value="HISTONE-LIKE TRANSCRIPTION FACTOR CCAAT-RELATED"/>
    <property type="match status" value="1"/>
</dbReference>
<comment type="subcellular location">
    <subcellularLocation>
        <location evidence="1">Nucleus</location>
    </subcellularLocation>
</comment>
<dbReference type="GO" id="GO:0000976">
    <property type="term" value="F:transcription cis-regulatory region binding"/>
    <property type="evidence" value="ECO:0007669"/>
    <property type="project" value="TreeGrafter"/>
</dbReference>
<comment type="similarity">
    <text evidence="5">Belongs to the NFYC/HAP5 subunit family.</text>
</comment>
<dbReference type="Proteomes" id="UP000095767">
    <property type="component" value="Unassembled WGS sequence"/>
</dbReference>
<evidence type="ECO:0000256" key="5">
    <source>
        <dbReference type="ARBA" id="ARBA00038129"/>
    </source>
</evidence>
<dbReference type="OrthoDB" id="636685at2759"/>
<evidence type="ECO:0000256" key="1">
    <source>
        <dbReference type="ARBA" id="ARBA00004123"/>
    </source>
</evidence>
<reference evidence="7 8" key="1">
    <citation type="submission" date="2016-09" db="EMBL/GenBank/DDBJ databases">
        <title>The draft genome of Dichanthelium oligosanthes: A C3 panicoid grass species.</title>
        <authorList>
            <person name="Studer A.J."/>
            <person name="Schnable J.C."/>
            <person name="Brutnell T.P."/>
        </authorList>
    </citation>
    <scope>NUCLEOTIDE SEQUENCE [LARGE SCALE GENOMIC DNA]</scope>
    <source>
        <strain evidence="8">cv. Kellogg 1175</strain>
        <tissue evidence="7">Leaf</tissue>
    </source>
</reference>
<organism evidence="7 8">
    <name type="scientific">Dichanthelium oligosanthes</name>
    <dbReference type="NCBI Taxonomy" id="888268"/>
    <lineage>
        <taxon>Eukaryota</taxon>
        <taxon>Viridiplantae</taxon>
        <taxon>Streptophyta</taxon>
        <taxon>Embryophyta</taxon>
        <taxon>Tracheophyta</taxon>
        <taxon>Spermatophyta</taxon>
        <taxon>Magnoliopsida</taxon>
        <taxon>Liliopsida</taxon>
        <taxon>Poales</taxon>
        <taxon>Poaceae</taxon>
        <taxon>PACMAD clade</taxon>
        <taxon>Panicoideae</taxon>
        <taxon>Panicodae</taxon>
        <taxon>Paniceae</taxon>
        <taxon>Dichantheliinae</taxon>
        <taxon>Dichanthelium</taxon>
    </lineage>
</organism>
<proteinExistence type="inferred from homology"/>
<evidence type="ECO:0000256" key="3">
    <source>
        <dbReference type="ARBA" id="ARBA00023163"/>
    </source>
</evidence>
<dbReference type="InterPro" id="IPR009072">
    <property type="entry name" value="Histone-fold"/>
</dbReference>
<name>A0A1E5V4B7_9POAL</name>
<keyword evidence="4" id="KW-0539">Nucleus</keyword>
<protein>
    <recommendedName>
        <fullName evidence="6">Core Histone H2A/H2B/H3 domain-containing protein</fullName>
    </recommendedName>
</protein>
<evidence type="ECO:0000313" key="7">
    <source>
        <dbReference type="EMBL" id="OEL20003.1"/>
    </source>
</evidence>
<keyword evidence="2" id="KW-0805">Transcription regulation</keyword>
<keyword evidence="8" id="KW-1185">Reference proteome</keyword>
<dbReference type="SUPFAM" id="SSF47113">
    <property type="entry name" value="Histone-fold"/>
    <property type="match status" value="1"/>
</dbReference>
<evidence type="ECO:0000256" key="4">
    <source>
        <dbReference type="ARBA" id="ARBA00023242"/>
    </source>
</evidence>
<dbReference type="STRING" id="888268.A0A1E5V4B7"/>
<dbReference type="GO" id="GO:0006355">
    <property type="term" value="P:regulation of DNA-templated transcription"/>
    <property type="evidence" value="ECO:0007669"/>
    <property type="project" value="TreeGrafter"/>
</dbReference>
<dbReference type="InterPro" id="IPR007125">
    <property type="entry name" value="H2A/H2B/H3"/>
</dbReference>
<evidence type="ECO:0000313" key="8">
    <source>
        <dbReference type="Proteomes" id="UP000095767"/>
    </source>
</evidence>
<evidence type="ECO:0000256" key="2">
    <source>
        <dbReference type="ARBA" id="ARBA00023015"/>
    </source>
</evidence>
<dbReference type="EMBL" id="LWDX02051953">
    <property type="protein sequence ID" value="OEL20003.1"/>
    <property type="molecule type" value="Genomic_DNA"/>
</dbReference>
<comment type="caution">
    <text evidence="7">The sequence shown here is derived from an EMBL/GenBank/DDBJ whole genome shotgun (WGS) entry which is preliminary data.</text>
</comment>
<feature type="domain" description="Core Histone H2A/H2B/H3" evidence="6">
    <location>
        <begin position="123"/>
        <end position="192"/>
    </location>
</feature>
<dbReference type="AlphaFoldDB" id="A0A1E5V4B7"/>
<dbReference type="GO" id="GO:0005634">
    <property type="term" value="C:nucleus"/>
    <property type="evidence" value="ECO:0007669"/>
    <property type="project" value="UniProtKB-SubCell"/>
</dbReference>